<sequence>MRIVRILYVTRLFKQPSTPTLNHLADYHHRSLHFFSYFELALARQPRGSDDGTHVDSDPLTILISSTRSSESTVKSICRASTGYNGPAYNSSSPTSPVMIFRPASTGYMSSVFVSSNPNNGKASPVAIEVIVIEDSPPSVTTSSKASGVQIKKGVKRKLEGKMSVELPTRKRVNDIARKLLIDTSTDTNST</sequence>
<accession>A0A6A1V399</accession>
<comment type="caution">
    <text evidence="1">The sequence shown here is derived from an EMBL/GenBank/DDBJ whole genome shotgun (WGS) entry which is preliminary data.</text>
</comment>
<dbReference type="AlphaFoldDB" id="A0A6A1V399"/>
<protein>
    <submittedName>
        <fullName evidence="1">Uncharacterized protein</fullName>
    </submittedName>
</protein>
<dbReference type="EMBL" id="RXIC02000025">
    <property type="protein sequence ID" value="KAB1205720.1"/>
    <property type="molecule type" value="Genomic_DNA"/>
</dbReference>
<evidence type="ECO:0000313" key="2">
    <source>
        <dbReference type="Proteomes" id="UP000516437"/>
    </source>
</evidence>
<keyword evidence="2" id="KW-1185">Reference proteome</keyword>
<dbReference type="Proteomes" id="UP000516437">
    <property type="component" value="Chromosome 7"/>
</dbReference>
<reference evidence="1 2" key="1">
    <citation type="journal article" date="2019" name="Plant Biotechnol. J.">
        <title>The red bayberry genome and genetic basis of sex determination.</title>
        <authorList>
            <person name="Jia H.M."/>
            <person name="Jia H.J."/>
            <person name="Cai Q.L."/>
            <person name="Wang Y."/>
            <person name="Zhao H.B."/>
            <person name="Yang W.F."/>
            <person name="Wang G.Y."/>
            <person name="Li Y.H."/>
            <person name="Zhan D.L."/>
            <person name="Shen Y.T."/>
            <person name="Niu Q.F."/>
            <person name="Chang L."/>
            <person name="Qiu J."/>
            <person name="Zhao L."/>
            <person name="Xie H.B."/>
            <person name="Fu W.Y."/>
            <person name="Jin J."/>
            <person name="Li X.W."/>
            <person name="Jiao Y."/>
            <person name="Zhou C.C."/>
            <person name="Tu T."/>
            <person name="Chai C.Y."/>
            <person name="Gao J.L."/>
            <person name="Fan L.J."/>
            <person name="van de Weg E."/>
            <person name="Wang J.Y."/>
            <person name="Gao Z.S."/>
        </authorList>
    </citation>
    <scope>NUCLEOTIDE SEQUENCE [LARGE SCALE GENOMIC DNA]</scope>
    <source>
        <tissue evidence="1">Leaves</tissue>
    </source>
</reference>
<evidence type="ECO:0000313" key="1">
    <source>
        <dbReference type="EMBL" id="KAB1205720.1"/>
    </source>
</evidence>
<gene>
    <name evidence="1" type="ORF">CJ030_MR7G028095</name>
</gene>
<name>A0A6A1V399_9ROSI</name>
<proteinExistence type="predicted"/>
<organism evidence="1 2">
    <name type="scientific">Morella rubra</name>
    <name type="common">Chinese bayberry</name>
    <dbReference type="NCBI Taxonomy" id="262757"/>
    <lineage>
        <taxon>Eukaryota</taxon>
        <taxon>Viridiplantae</taxon>
        <taxon>Streptophyta</taxon>
        <taxon>Embryophyta</taxon>
        <taxon>Tracheophyta</taxon>
        <taxon>Spermatophyta</taxon>
        <taxon>Magnoliopsida</taxon>
        <taxon>eudicotyledons</taxon>
        <taxon>Gunneridae</taxon>
        <taxon>Pentapetalae</taxon>
        <taxon>rosids</taxon>
        <taxon>fabids</taxon>
        <taxon>Fagales</taxon>
        <taxon>Myricaceae</taxon>
        <taxon>Morella</taxon>
    </lineage>
</organism>